<evidence type="ECO:0000256" key="4">
    <source>
        <dbReference type="ARBA" id="ARBA00022825"/>
    </source>
</evidence>
<dbReference type="InterPro" id="IPR029062">
    <property type="entry name" value="Class_I_gatase-like"/>
</dbReference>
<dbReference type="RefSeq" id="WP_124710409.1">
    <property type="nucleotide sequence ID" value="NZ_CP033972.1"/>
</dbReference>
<keyword evidence="2" id="KW-0645">Protease</keyword>
<dbReference type="Gene3D" id="3.40.50.880">
    <property type="match status" value="1"/>
</dbReference>
<keyword evidence="4" id="KW-0720">Serine protease</keyword>
<evidence type="ECO:0000256" key="1">
    <source>
        <dbReference type="ARBA" id="ARBA00006534"/>
    </source>
</evidence>
<comment type="similarity">
    <text evidence="1">Belongs to the peptidase S51 family.</text>
</comment>
<dbReference type="PANTHER" id="PTHR20842">
    <property type="entry name" value="PROTEASE S51 ALPHA-ASPARTYL DIPEPTIDASE"/>
    <property type="match status" value="1"/>
</dbReference>
<protein>
    <submittedName>
        <fullName evidence="5">Putative peptidase</fullName>
        <ecNumber evidence="5">3.4.21.-</ecNumber>
    </submittedName>
</protein>
<evidence type="ECO:0000256" key="2">
    <source>
        <dbReference type="ARBA" id="ARBA00022670"/>
    </source>
</evidence>
<dbReference type="InterPro" id="IPR005320">
    <property type="entry name" value="Peptidase_S51"/>
</dbReference>
<dbReference type="GO" id="GO:0008236">
    <property type="term" value="F:serine-type peptidase activity"/>
    <property type="evidence" value="ECO:0007669"/>
    <property type="project" value="UniProtKB-KW"/>
</dbReference>
<dbReference type="PANTHER" id="PTHR20842:SF0">
    <property type="entry name" value="ALPHA-ASPARTYL DIPEPTIDASE"/>
    <property type="match status" value="1"/>
</dbReference>
<evidence type="ECO:0000256" key="3">
    <source>
        <dbReference type="ARBA" id="ARBA00022801"/>
    </source>
</evidence>
<sequence>MAEMLLLSRWLGAVPEFLITRTGPAARVGFIPTASSIYSDRAWVDLDRRTLRDQGFDTTDLDIESMSGAELSAALDDVDAVFVSGGNVFHLLAAMRRNGCADILTARVLAGLPYLGASAGACVVGPDIEPLGLLDDPAEATGLESTAGLGWIDEVVVPHADGIVSGRAVVDELRGRYADRYRLRFLDDDQALLVSGDSRSVIAS</sequence>
<dbReference type="AlphaFoldDB" id="A0A3G8JUC3"/>
<gene>
    <name evidence="5" type="ORF">D7316_04762</name>
</gene>
<dbReference type="EC" id="3.4.21.-" evidence="5"/>
<reference evidence="5 6" key="1">
    <citation type="submission" date="2018-11" db="EMBL/GenBank/DDBJ databases">
        <title>Gordonia insulae sp. nov., isolated from an island soil.</title>
        <authorList>
            <person name="Kim Y.S."/>
            <person name="Kim S.B."/>
        </authorList>
    </citation>
    <scope>NUCLEOTIDE SEQUENCE [LARGE SCALE GENOMIC DNA]</scope>
    <source>
        <strain evidence="5 6">MMS17-SY073</strain>
    </source>
</reference>
<dbReference type="Proteomes" id="UP000271469">
    <property type="component" value="Chromosome"/>
</dbReference>
<dbReference type="GO" id="GO:0006508">
    <property type="term" value="P:proteolysis"/>
    <property type="evidence" value="ECO:0007669"/>
    <property type="project" value="UniProtKB-KW"/>
</dbReference>
<accession>A0A3G8JUC3</accession>
<evidence type="ECO:0000313" key="5">
    <source>
        <dbReference type="EMBL" id="AZG48149.1"/>
    </source>
</evidence>
<dbReference type="Pfam" id="PF03575">
    <property type="entry name" value="Peptidase_S51"/>
    <property type="match status" value="1"/>
</dbReference>
<keyword evidence="3 5" id="KW-0378">Hydrolase</keyword>
<organism evidence="5 6">
    <name type="scientific">Gordonia insulae</name>
    <dbReference type="NCBI Taxonomy" id="2420509"/>
    <lineage>
        <taxon>Bacteria</taxon>
        <taxon>Bacillati</taxon>
        <taxon>Actinomycetota</taxon>
        <taxon>Actinomycetes</taxon>
        <taxon>Mycobacteriales</taxon>
        <taxon>Gordoniaceae</taxon>
        <taxon>Gordonia</taxon>
    </lineage>
</organism>
<name>A0A3G8JUC3_9ACTN</name>
<dbReference type="SUPFAM" id="SSF52317">
    <property type="entry name" value="Class I glutamine amidotransferase-like"/>
    <property type="match status" value="1"/>
</dbReference>
<dbReference type="EMBL" id="CP033972">
    <property type="protein sequence ID" value="AZG48149.1"/>
    <property type="molecule type" value="Genomic_DNA"/>
</dbReference>
<proteinExistence type="inferred from homology"/>
<evidence type="ECO:0000313" key="6">
    <source>
        <dbReference type="Proteomes" id="UP000271469"/>
    </source>
</evidence>
<dbReference type="OrthoDB" id="3373764at2"/>
<keyword evidence="6" id="KW-1185">Reference proteome</keyword>
<dbReference type="KEGG" id="gom:D7316_04762"/>